<feature type="chain" id="PRO_5038729374" description="Lipoprotein" evidence="2">
    <location>
        <begin position="24"/>
        <end position="243"/>
    </location>
</feature>
<feature type="region of interest" description="Disordered" evidence="1">
    <location>
        <begin position="26"/>
        <end position="56"/>
    </location>
</feature>
<name>A0A512T425_9MICO</name>
<evidence type="ECO:0000256" key="2">
    <source>
        <dbReference type="SAM" id="SignalP"/>
    </source>
</evidence>
<organism evidence="3 4">
    <name type="scientific">Knoellia locipacati</name>
    <dbReference type="NCBI Taxonomy" id="882824"/>
    <lineage>
        <taxon>Bacteria</taxon>
        <taxon>Bacillati</taxon>
        <taxon>Actinomycetota</taxon>
        <taxon>Actinomycetes</taxon>
        <taxon>Micrococcales</taxon>
        <taxon>Intrasporangiaceae</taxon>
        <taxon>Knoellia</taxon>
    </lineage>
</organism>
<sequence length="243" mass="24973">MAVRTRLARVAAGAVALTFVVSACSDDGSGDDGSGDGATSSTSTPRRAKPSDTTAPIKDAALAAGSVVVTRTTTSGSDADDTTHEEIEVELTEPPSGRVLHVGEEIWTLDVVDGVGYLKDQTARKSNNRWTRLSAAETTERLEDVTLDGLLGHLDNATKVTKTEKATVAAQAATCHTLALGPDPDADAGDGPPPQSARICVDGDRRPLELVVTAGDEVTTSVFTGWGSAVEAIAPPPNLVGKG</sequence>
<gene>
    <name evidence="3" type="ORF">KLO01_29890</name>
</gene>
<comment type="caution">
    <text evidence="3">The sequence shown here is derived from an EMBL/GenBank/DDBJ whole genome shotgun (WGS) entry which is preliminary data.</text>
</comment>
<dbReference type="AlphaFoldDB" id="A0A512T425"/>
<dbReference type="PROSITE" id="PS51257">
    <property type="entry name" value="PROKAR_LIPOPROTEIN"/>
    <property type="match status" value="1"/>
</dbReference>
<dbReference type="Proteomes" id="UP000321793">
    <property type="component" value="Unassembled WGS sequence"/>
</dbReference>
<feature type="signal peptide" evidence="2">
    <location>
        <begin position="1"/>
        <end position="23"/>
    </location>
</feature>
<proteinExistence type="predicted"/>
<reference evidence="3 4" key="1">
    <citation type="submission" date="2019-07" db="EMBL/GenBank/DDBJ databases">
        <title>Whole genome shotgun sequence of Knoellia locipacati NBRC 109775.</title>
        <authorList>
            <person name="Hosoyama A."/>
            <person name="Uohara A."/>
            <person name="Ohji S."/>
            <person name="Ichikawa N."/>
        </authorList>
    </citation>
    <scope>NUCLEOTIDE SEQUENCE [LARGE SCALE GENOMIC DNA]</scope>
    <source>
        <strain evidence="3 4">NBRC 109775</strain>
    </source>
</reference>
<evidence type="ECO:0000313" key="3">
    <source>
        <dbReference type="EMBL" id="GEQ14942.1"/>
    </source>
</evidence>
<evidence type="ECO:0000313" key="4">
    <source>
        <dbReference type="Proteomes" id="UP000321793"/>
    </source>
</evidence>
<keyword evidence="2" id="KW-0732">Signal</keyword>
<evidence type="ECO:0008006" key="5">
    <source>
        <dbReference type="Google" id="ProtNLM"/>
    </source>
</evidence>
<accession>A0A512T425</accession>
<dbReference type="EMBL" id="BKBA01000011">
    <property type="protein sequence ID" value="GEQ14942.1"/>
    <property type="molecule type" value="Genomic_DNA"/>
</dbReference>
<protein>
    <recommendedName>
        <fullName evidence="5">Lipoprotein</fullName>
    </recommendedName>
</protein>
<keyword evidence="4" id="KW-1185">Reference proteome</keyword>
<evidence type="ECO:0000256" key="1">
    <source>
        <dbReference type="SAM" id="MobiDB-lite"/>
    </source>
</evidence>